<keyword evidence="3" id="KW-1185">Reference proteome</keyword>
<proteinExistence type="predicted"/>
<evidence type="ECO:0000256" key="1">
    <source>
        <dbReference type="SAM" id="MobiDB-lite"/>
    </source>
</evidence>
<dbReference type="AlphaFoldDB" id="A0A1L9T4L8"/>
<name>A0A1L9T4L8_9EURO</name>
<dbReference type="EMBL" id="KV878595">
    <property type="protein sequence ID" value="OJJ54233.1"/>
    <property type="molecule type" value="Genomic_DNA"/>
</dbReference>
<organism evidence="2 3">
    <name type="scientific">Aspergillus sydowii CBS 593.65</name>
    <dbReference type="NCBI Taxonomy" id="1036612"/>
    <lineage>
        <taxon>Eukaryota</taxon>
        <taxon>Fungi</taxon>
        <taxon>Dikarya</taxon>
        <taxon>Ascomycota</taxon>
        <taxon>Pezizomycotina</taxon>
        <taxon>Eurotiomycetes</taxon>
        <taxon>Eurotiomycetidae</taxon>
        <taxon>Eurotiales</taxon>
        <taxon>Aspergillaceae</taxon>
        <taxon>Aspergillus</taxon>
        <taxon>Aspergillus subgen. Nidulantes</taxon>
    </lineage>
</organism>
<dbReference type="RefSeq" id="XP_040698039.1">
    <property type="nucleotide sequence ID" value="XM_040848031.1"/>
</dbReference>
<evidence type="ECO:0000313" key="3">
    <source>
        <dbReference type="Proteomes" id="UP000184356"/>
    </source>
</evidence>
<evidence type="ECO:0000313" key="2">
    <source>
        <dbReference type="EMBL" id="OJJ54233.1"/>
    </source>
</evidence>
<accession>A0A1L9T4L8</accession>
<feature type="region of interest" description="Disordered" evidence="1">
    <location>
        <begin position="1"/>
        <end position="36"/>
    </location>
</feature>
<sequence>MTETSDRSMEEKPSPVQHLESIRLEDGKNDERPVFGIDEAHQKKVMCDSLRPLRRKSH</sequence>
<protein>
    <submittedName>
        <fullName evidence="2">Uncharacterized protein</fullName>
    </submittedName>
</protein>
<dbReference type="STRING" id="1036612.A0A1L9T4L8"/>
<dbReference type="GeneID" id="63764104"/>
<reference evidence="3" key="1">
    <citation type="journal article" date="2017" name="Genome Biol.">
        <title>Comparative genomics reveals high biological diversity and specific adaptations in the industrially and medically important fungal genus Aspergillus.</title>
        <authorList>
            <person name="de Vries R.P."/>
            <person name="Riley R."/>
            <person name="Wiebenga A."/>
            <person name="Aguilar-Osorio G."/>
            <person name="Amillis S."/>
            <person name="Uchima C.A."/>
            <person name="Anderluh G."/>
            <person name="Asadollahi M."/>
            <person name="Askin M."/>
            <person name="Barry K."/>
            <person name="Battaglia E."/>
            <person name="Bayram O."/>
            <person name="Benocci T."/>
            <person name="Braus-Stromeyer S.A."/>
            <person name="Caldana C."/>
            <person name="Canovas D."/>
            <person name="Cerqueira G.C."/>
            <person name="Chen F."/>
            <person name="Chen W."/>
            <person name="Choi C."/>
            <person name="Clum A."/>
            <person name="Dos Santos R.A."/>
            <person name="Damasio A.R."/>
            <person name="Diallinas G."/>
            <person name="Emri T."/>
            <person name="Fekete E."/>
            <person name="Flipphi M."/>
            <person name="Freyberg S."/>
            <person name="Gallo A."/>
            <person name="Gournas C."/>
            <person name="Habgood R."/>
            <person name="Hainaut M."/>
            <person name="Harispe M.L."/>
            <person name="Henrissat B."/>
            <person name="Hilden K.S."/>
            <person name="Hope R."/>
            <person name="Hossain A."/>
            <person name="Karabika E."/>
            <person name="Karaffa L."/>
            <person name="Karanyi Z."/>
            <person name="Krasevec N."/>
            <person name="Kuo A."/>
            <person name="Kusch H."/>
            <person name="LaButti K."/>
            <person name="Lagendijk E.L."/>
            <person name="Lapidus A."/>
            <person name="Levasseur A."/>
            <person name="Lindquist E."/>
            <person name="Lipzen A."/>
            <person name="Logrieco A.F."/>
            <person name="MacCabe A."/>
            <person name="Maekelae M.R."/>
            <person name="Malavazi I."/>
            <person name="Melin P."/>
            <person name="Meyer V."/>
            <person name="Mielnichuk N."/>
            <person name="Miskei M."/>
            <person name="Molnar A.P."/>
            <person name="Mule G."/>
            <person name="Ngan C.Y."/>
            <person name="Orejas M."/>
            <person name="Orosz E."/>
            <person name="Ouedraogo J.P."/>
            <person name="Overkamp K.M."/>
            <person name="Park H.-S."/>
            <person name="Perrone G."/>
            <person name="Piumi F."/>
            <person name="Punt P.J."/>
            <person name="Ram A.F."/>
            <person name="Ramon A."/>
            <person name="Rauscher S."/>
            <person name="Record E."/>
            <person name="Riano-Pachon D.M."/>
            <person name="Robert V."/>
            <person name="Roehrig J."/>
            <person name="Ruller R."/>
            <person name="Salamov A."/>
            <person name="Salih N.S."/>
            <person name="Samson R.A."/>
            <person name="Sandor E."/>
            <person name="Sanguinetti M."/>
            <person name="Schuetze T."/>
            <person name="Sepcic K."/>
            <person name="Shelest E."/>
            <person name="Sherlock G."/>
            <person name="Sophianopoulou V."/>
            <person name="Squina F.M."/>
            <person name="Sun H."/>
            <person name="Susca A."/>
            <person name="Todd R.B."/>
            <person name="Tsang A."/>
            <person name="Unkles S.E."/>
            <person name="van de Wiele N."/>
            <person name="van Rossen-Uffink D."/>
            <person name="Oliveira J.V."/>
            <person name="Vesth T.C."/>
            <person name="Visser J."/>
            <person name="Yu J.-H."/>
            <person name="Zhou M."/>
            <person name="Andersen M.R."/>
            <person name="Archer D.B."/>
            <person name="Baker S.E."/>
            <person name="Benoit I."/>
            <person name="Brakhage A.A."/>
            <person name="Braus G.H."/>
            <person name="Fischer R."/>
            <person name="Frisvad J.C."/>
            <person name="Goldman G.H."/>
            <person name="Houbraken J."/>
            <person name="Oakley B."/>
            <person name="Pocsi I."/>
            <person name="Scazzocchio C."/>
            <person name="Seiboth B."/>
            <person name="vanKuyk P.A."/>
            <person name="Wortman J."/>
            <person name="Dyer P.S."/>
            <person name="Grigoriev I.V."/>
        </authorList>
    </citation>
    <scope>NUCLEOTIDE SEQUENCE [LARGE SCALE GENOMIC DNA]</scope>
    <source>
        <strain evidence="3">CBS 593.65</strain>
    </source>
</reference>
<gene>
    <name evidence="2" type="ORF">ASPSYDRAFT_50269</name>
</gene>
<feature type="compositionally biased region" description="Basic and acidic residues" evidence="1">
    <location>
        <begin position="20"/>
        <end position="36"/>
    </location>
</feature>
<dbReference type="VEuPathDB" id="FungiDB:ASPSYDRAFT_50269"/>
<dbReference type="Proteomes" id="UP000184356">
    <property type="component" value="Unassembled WGS sequence"/>
</dbReference>
<feature type="compositionally biased region" description="Basic and acidic residues" evidence="1">
    <location>
        <begin position="1"/>
        <end position="13"/>
    </location>
</feature>